<sequence length="84" mass="9897">MFEKRLIAGWGDMDFNSHMRNTAFLDKSADVRMMFFAEHGFPTHEFARRQIGPVVRKDEIEYFKEIRLLEEFRVTLAIAGLAED</sequence>
<accession>A0ABW2YSN4</accession>
<feature type="non-terminal residue" evidence="1">
    <location>
        <position position="84"/>
    </location>
</feature>
<dbReference type="Proteomes" id="UP001597090">
    <property type="component" value="Unassembled WGS sequence"/>
</dbReference>
<dbReference type="RefSeq" id="WP_386812587.1">
    <property type="nucleotide sequence ID" value="NZ_JBHTIH010000004.1"/>
</dbReference>
<dbReference type="InterPro" id="IPR029069">
    <property type="entry name" value="HotDog_dom_sf"/>
</dbReference>
<reference evidence="3" key="2">
    <citation type="journal article" date="2019" name="Int. J. Syst. Evol. Microbiol.">
        <title>The Global Catalogue of Microorganisms (GCM) 10K type strain sequencing project: providing services to taxonomists for standard genome sequencing and annotation.</title>
        <authorList>
            <consortium name="The Broad Institute Genomics Platform"/>
            <consortium name="The Broad Institute Genome Sequencing Center for Infectious Disease"/>
            <person name="Wu L."/>
            <person name="Ma J."/>
        </authorList>
    </citation>
    <scope>NUCLEOTIDE SEQUENCE [LARGE SCALE GENOMIC DNA]</scope>
    <source>
        <strain evidence="3">CCUG 55491</strain>
    </source>
</reference>
<evidence type="ECO:0000313" key="2">
    <source>
        <dbReference type="EMBL" id="MFD0740539.1"/>
    </source>
</evidence>
<dbReference type="EMBL" id="JBHTIH010000014">
    <property type="protein sequence ID" value="MFD0740539.1"/>
    <property type="molecule type" value="Genomic_DNA"/>
</dbReference>
<dbReference type="EMBL" id="JBHTIH010000004">
    <property type="protein sequence ID" value="MFD0739551.1"/>
    <property type="molecule type" value="Genomic_DNA"/>
</dbReference>
<gene>
    <name evidence="1" type="ORF">ACFQZQ_09700</name>
    <name evidence="2" type="ORF">ACFQZQ_14745</name>
</gene>
<dbReference type="SUPFAM" id="SSF54637">
    <property type="entry name" value="Thioesterase/thiol ester dehydrase-isomerase"/>
    <property type="match status" value="1"/>
</dbReference>
<proteinExistence type="predicted"/>
<dbReference type="Pfam" id="PF13279">
    <property type="entry name" value="4HBT_2"/>
    <property type="match status" value="1"/>
</dbReference>
<dbReference type="Gene3D" id="3.10.129.10">
    <property type="entry name" value="Hotdog Thioesterase"/>
    <property type="match status" value="1"/>
</dbReference>
<evidence type="ECO:0000313" key="3">
    <source>
        <dbReference type="Proteomes" id="UP001597090"/>
    </source>
</evidence>
<evidence type="ECO:0000313" key="1">
    <source>
        <dbReference type="EMBL" id="MFD0739551.1"/>
    </source>
</evidence>
<organism evidence="1 3">
    <name type="scientific">Lysobacter koreensis</name>
    <dbReference type="NCBI Taxonomy" id="266122"/>
    <lineage>
        <taxon>Bacteria</taxon>
        <taxon>Pseudomonadati</taxon>
        <taxon>Pseudomonadota</taxon>
        <taxon>Gammaproteobacteria</taxon>
        <taxon>Lysobacterales</taxon>
        <taxon>Lysobacteraceae</taxon>
        <taxon>Lysobacter</taxon>
    </lineage>
</organism>
<comment type="caution">
    <text evidence="1">The sequence shown here is derived from an EMBL/GenBank/DDBJ whole genome shotgun (WGS) entry which is preliminary data.</text>
</comment>
<dbReference type="CDD" id="cd00586">
    <property type="entry name" value="4HBT"/>
    <property type="match status" value="1"/>
</dbReference>
<name>A0ABW2YSN4_9GAMM</name>
<reference evidence="1" key="1">
    <citation type="journal article" date="2014" name="Int. J. Syst. Evol. Microbiol.">
        <title>Complete genome of a new Firmicutes species belonging to the dominant human colonic microbiota ('Ruminococcus bicirculans') reveals two chromosomes and a selective capacity to utilize plant glucans.</title>
        <authorList>
            <consortium name="NISC Comparative Sequencing Program"/>
            <person name="Wegmann U."/>
            <person name="Louis P."/>
            <person name="Goesmann A."/>
            <person name="Henrissat B."/>
            <person name="Duncan S.H."/>
            <person name="Flint H.J."/>
        </authorList>
    </citation>
    <scope>NUCLEOTIDE SEQUENCE</scope>
    <source>
        <strain evidence="1">CCUG 55491</strain>
    </source>
</reference>
<keyword evidence="3" id="KW-1185">Reference proteome</keyword>
<reference evidence="1" key="3">
    <citation type="submission" date="2024-09" db="EMBL/GenBank/DDBJ databases">
        <authorList>
            <person name="Sun Q."/>
            <person name="Mori K."/>
        </authorList>
    </citation>
    <scope>NUCLEOTIDE SEQUENCE</scope>
    <source>
        <strain evidence="1">CCUG 55491</strain>
    </source>
</reference>
<protein>
    <submittedName>
        <fullName evidence="1">Thioesterase family protein</fullName>
    </submittedName>
</protein>